<dbReference type="Proteomes" id="UP000652761">
    <property type="component" value="Unassembled WGS sequence"/>
</dbReference>
<name>A0A843TH96_COLES</name>
<organism evidence="3 4">
    <name type="scientific">Colocasia esculenta</name>
    <name type="common">Wild taro</name>
    <name type="synonym">Arum esculentum</name>
    <dbReference type="NCBI Taxonomy" id="4460"/>
    <lineage>
        <taxon>Eukaryota</taxon>
        <taxon>Viridiplantae</taxon>
        <taxon>Streptophyta</taxon>
        <taxon>Embryophyta</taxon>
        <taxon>Tracheophyta</taxon>
        <taxon>Spermatophyta</taxon>
        <taxon>Magnoliopsida</taxon>
        <taxon>Liliopsida</taxon>
        <taxon>Araceae</taxon>
        <taxon>Aroideae</taxon>
        <taxon>Colocasieae</taxon>
        <taxon>Colocasia</taxon>
    </lineage>
</organism>
<evidence type="ECO:0000313" key="4">
    <source>
        <dbReference type="Proteomes" id="UP000652761"/>
    </source>
</evidence>
<feature type="region of interest" description="Disordered" evidence="1">
    <location>
        <begin position="173"/>
        <end position="216"/>
    </location>
</feature>
<keyword evidence="2" id="KW-0472">Membrane</keyword>
<accession>A0A843TH96</accession>
<keyword evidence="2" id="KW-0812">Transmembrane</keyword>
<evidence type="ECO:0000256" key="2">
    <source>
        <dbReference type="SAM" id="Phobius"/>
    </source>
</evidence>
<keyword evidence="4" id="KW-1185">Reference proteome</keyword>
<dbReference type="AlphaFoldDB" id="A0A843TH96"/>
<evidence type="ECO:0000313" key="3">
    <source>
        <dbReference type="EMBL" id="MQL69606.1"/>
    </source>
</evidence>
<proteinExistence type="predicted"/>
<keyword evidence="2" id="KW-1133">Transmembrane helix</keyword>
<reference evidence="3" key="1">
    <citation type="submission" date="2017-07" db="EMBL/GenBank/DDBJ databases">
        <title>Taro Niue Genome Assembly and Annotation.</title>
        <authorList>
            <person name="Atibalentja N."/>
            <person name="Keating K."/>
            <person name="Fields C.J."/>
        </authorList>
    </citation>
    <scope>NUCLEOTIDE SEQUENCE</scope>
    <source>
        <strain evidence="3">Niue_2</strain>
        <tissue evidence="3">Leaf</tissue>
    </source>
</reference>
<gene>
    <name evidence="3" type="ORF">Taro_001892</name>
</gene>
<feature type="compositionally biased region" description="Low complexity" evidence="1">
    <location>
        <begin position="176"/>
        <end position="197"/>
    </location>
</feature>
<comment type="caution">
    <text evidence="3">The sequence shown here is derived from an EMBL/GenBank/DDBJ whole genome shotgun (WGS) entry which is preliminary data.</text>
</comment>
<sequence>MESSSYCFRFLFNVMMSLSPMYWLRISGSNGLSDLIMKSRVYINYCSLVALMFTKVCAIHVTILVAHVFLRFIPLLNWRGVTVGKSDNDVTHTNGTGPVNFQNDKCVIHKDNKIVFEAQRVKNLCSDVCESMCNYRYHTRCSCSPPIYSAAKLEGRDTDEVKQINYLLLQLGTSRPSGPSSSQQQEEQVHVQEMQVPEQEEPVLEQQSVEEKEPKS</sequence>
<evidence type="ECO:0000256" key="1">
    <source>
        <dbReference type="SAM" id="MobiDB-lite"/>
    </source>
</evidence>
<feature type="transmembrane region" description="Helical" evidence="2">
    <location>
        <begin position="45"/>
        <end position="70"/>
    </location>
</feature>
<protein>
    <submittedName>
        <fullName evidence="3">Uncharacterized protein</fullName>
    </submittedName>
</protein>
<dbReference type="EMBL" id="NMUH01000042">
    <property type="protein sequence ID" value="MQL69606.1"/>
    <property type="molecule type" value="Genomic_DNA"/>
</dbReference>